<evidence type="ECO:0000313" key="1">
    <source>
        <dbReference type="EMBL" id="RAI68171.1"/>
    </source>
</evidence>
<accession>A0A327MZ93</accession>
<organism evidence="1 2">
    <name type="scientific">Pseudomonas fluorescens</name>
    <dbReference type="NCBI Taxonomy" id="294"/>
    <lineage>
        <taxon>Bacteria</taxon>
        <taxon>Pseudomonadati</taxon>
        <taxon>Pseudomonadota</taxon>
        <taxon>Gammaproteobacteria</taxon>
        <taxon>Pseudomonadales</taxon>
        <taxon>Pseudomonadaceae</taxon>
        <taxon>Pseudomonas</taxon>
    </lineage>
</organism>
<dbReference type="AlphaFoldDB" id="A0A327MZ93"/>
<name>A0A327MZ93_PSEFL</name>
<proteinExistence type="predicted"/>
<protein>
    <submittedName>
        <fullName evidence="1">Uncharacterized protein</fullName>
    </submittedName>
</protein>
<gene>
    <name evidence="1" type="ORF">DOZ80_17365</name>
</gene>
<dbReference type="Proteomes" id="UP000249493">
    <property type="component" value="Unassembled WGS sequence"/>
</dbReference>
<evidence type="ECO:0000313" key="2">
    <source>
        <dbReference type="Proteomes" id="UP000249493"/>
    </source>
</evidence>
<comment type="caution">
    <text evidence="1">The sequence shown here is derived from an EMBL/GenBank/DDBJ whole genome shotgun (WGS) entry which is preliminary data.</text>
</comment>
<sequence length="72" mass="7373">MFERQQAPGSGGVLEIAIAGKPAPTGGCICARLCRSRLAGDGGLDYAGAVATMSSIEAPASALRRYVWYNAA</sequence>
<reference evidence="1 2" key="1">
    <citation type="submission" date="2018-06" db="EMBL/GenBank/DDBJ databases">
        <authorList>
            <person name="Zhirakovskaya E."/>
        </authorList>
    </citation>
    <scope>NUCLEOTIDE SEQUENCE [LARGE SCALE GENOMIC DNA]</scope>
    <source>
        <strain evidence="1 2">LY3</strain>
    </source>
</reference>
<dbReference type="EMBL" id="QLIN01000007">
    <property type="protein sequence ID" value="RAI68171.1"/>
    <property type="molecule type" value="Genomic_DNA"/>
</dbReference>